<dbReference type="EMBL" id="SAUN01000001">
    <property type="protein sequence ID" value="RVX45462.1"/>
    <property type="molecule type" value="Genomic_DNA"/>
</dbReference>
<dbReference type="Proteomes" id="UP000284824">
    <property type="component" value="Unassembled WGS sequence"/>
</dbReference>
<dbReference type="AlphaFoldDB" id="A0A438MHU9"/>
<keyword evidence="1" id="KW-1133">Transmembrane helix</keyword>
<dbReference type="Pfam" id="PF14435">
    <property type="entry name" value="SUKH-4"/>
    <property type="match status" value="1"/>
</dbReference>
<dbReference type="RefSeq" id="WP_164904001.1">
    <property type="nucleotide sequence ID" value="NZ_SAUN01000001.1"/>
</dbReference>
<feature type="transmembrane region" description="Helical" evidence="1">
    <location>
        <begin position="15"/>
        <end position="37"/>
    </location>
</feature>
<keyword evidence="1" id="KW-0812">Transmembrane</keyword>
<keyword evidence="1" id="KW-0472">Membrane</keyword>
<keyword evidence="3" id="KW-1185">Reference proteome</keyword>
<accession>A0A438MHU9</accession>
<reference evidence="2 3" key="1">
    <citation type="submission" date="2019-01" db="EMBL/GenBank/DDBJ databases">
        <title>Sequencing the genomes of 1000 actinobacteria strains.</title>
        <authorList>
            <person name="Klenk H.-P."/>
        </authorList>
    </citation>
    <scope>NUCLEOTIDE SEQUENCE [LARGE SCALE GENOMIC DNA]</scope>
    <source>
        <strain evidence="2 3">DSM 43925</strain>
    </source>
</reference>
<protein>
    <submittedName>
        <fullName evidence="2">SUKH-4 immunity protein of toxin-antitoxin system</fullName>
    </submittedName>
</protein>
<organism evidence="2 3">
    <name type="scientific">Nonomuraea polychroma</name>
    <dbReference type="NCBI Taxonomy" id="46176"/>
    <lineage>
        <taxon>Bacteria</taxon>
        <taxon>Bacillati</taxon>
        <taxon>Actinomycetota</taxon>
        <taxon>Actinomycetes</taxon>
        <taxon>Streptosporangiales</taxon>
        <taxon>Streptosporangiaceae</taxon>
        <taxon>Nonomuraea</taxon>
    </lineage>
</organism>
<evidence type="ECO:0000256" key="1">
    <source>
        <dbReference type="SAM" id="Phobius"/>
    </source>
</evidence>
<evidence type="ECO:0000313" key="3">
    <source>
        <dbReference type="Proteomes" id="UP000284824"/>
    </source>
</evidence>
<proteinExistence type="predicted"/>
<dbReference type="InterPro" id="IPR025851">
    <property type="entry name" value="SUKH-4"/>
</dbReference>
<evidence type="ECO:0000313" key="2">
    <source>
        <dbReference type="EMBL" id="RVX45462.1"/>
    </source>
</evidence>
<gene>
    <name evidence="2" type="ORF">EDD27_8263</name>
</gene>
<name>A0A438MHU9_9ACTN</name>
<sequence>MTVEDLHPDLRDHYAGFYAPSVIFINTSLSCLVELAWRWRAAVQLLRELYEQEPAGIRPIEEHEAHYERIEACERTFIKAAATIDPAINPDDPNDTWVELITDL</sequence>
<comment type="caution">
    <text evidence="2">The sequence shown here is derived from an EMBL/GenBank/DDBJ whole genome shotgun (WGS) entry which is preliminary data.</text>
</comment>